<dbReference type="FunFam" id="3.30.420.10:FF:000032">
    <property type="entry name" value="Retrovirus-related Pol polyprotein from transposon 297-like Protein"/>
    <property type="match status" value="1"/>
</dbReference>
<organism evidence="23">
    <name type="scientific">Cryptococcus depauperatus</name>
    <dbReference type="NCBI Taxonomy" id="5208"/>
    <lineage>
        <taxon>Eukaryota</taxon>
        <taxon>Fungi</taxon>
        <taxon>Dikarya</taxon>
        <taxon>Basidiomycota</taxon>
        <taxon>Agaricomycotina</taxon>
        <taxon>Tremellomycetes</taxon>
        <taxon>Tremellales</taxon>
        <taxon>Cryptococcaceae</taxon>
        <taxon>Cryptococcus</taxon>
    </lineage>
</organism>
<dbReference type="PROSITE" id="PS50878">
    <property type="entry name" value="RT_POL"/>
    <property type="match status" value="1"/>
</dbReference>
<evidence type="ECO:0000259" key="22">
    <source>
        <dbReference type="PROSITE" id="PS50994"/>
    </source>
</evidence>
<feature type="region of interest" description="Disordered" evidence="19">
    <location>
        <begin position="33"/>
        <end position="70"/>
    </location>
</feature>
<evidence type="ECO:0000256" key="14">
    <source>
        <dbReference type="ARBA" id="ARBA00022918"/>
    </source>
</evidence>
<dbReference type="VEuPathDB" id="FungiDB:L204_04201"/>
<keyword evidence="10" id="KW-0378">Hydrolase</keyword>
<feature type="compositionally biased region" description="Polar residues" evidence="19">
    <location>
        <begin position="213"/>
        <end position="224"/>
    </location>
</feature>
<keyword evidence="15" id="KW-0239">DNA-directed DNA polymerase</keyword>
<dbReference type="VEuPathDB" id="FungiDB:L204_01327"/>
<feature type="region of interest" description="Disordered" evidence="19">
    <location>
        <begin position="210"/>
        <end position="239"/>
    </location>
</feature>
<dbReference type="GO" id="GO:0003723">
    <property type="term" value="F:RNA binding"/>
    <property type="evidence" value="ECO:0007669"/>
    <property type="project" value="UniProtKB-KW"/>
</dbReference>
<dbReference type="SMART" id="SM00298">
    <property type="entry name" value="CHROMO"/>
    <property type="match status" value="1"/>
</dbReference>
<keyword evidence="13" id="KW-0229">DNA integration</keyword>
<dbReference type="InterPro" id="IPR016197">
    <property type="entry name" value="Chromo-like_dom_sf"/>
</dbReference>
<evidence type="ECO:0000256" key="2">
    <source>
        <dbReference type="ARBA" id="ARBA00012493"/>
    </source>
</evidence>
<keyword evidence="4" id="KW-0808">Transferase</keyword>
<evidence type="ECO:0000256" key="1">
    <source>
        <dbReference type="ARBA" id="ARBA00004123"/>
    </source>
</evidence>
<dbReference type="InterPro" id="IPR041588">
    <property type="entry name" value="Integrase_H2C2"/>
</dbReference>
<dbReference type="Gene3D" id="2.40.70.10">
    <property type="entry name" value="Acid Proteases"/>
    <property type="match status" value="1"/>
</dbReference>
<dbReference type="GO" id="GO:0003677">
    <property type="term" value="F:DNA binding"/>
    <property type="evidence" value="ECO:0007669"/>
    <property type="project" value="UniProtKB-KW"/>
</dbReference>
<dbReference type="CDD" id="cd00024">
    <property type="entry name" value="CD_CSD"/>
    <property type="match status" value="1"/>
</dbReference>
<dbReference type="InterPro" id="IPR000953">
    <property type="entry name" value="Chromo/chromo_shadow_dom"/>
</dbReference>
<dbReference type="SUPFAM" id="SSF50630">
    <property type="entry name" value="Acid proteases"/>
    <property type="match status" value="1"/>
</dbReference>
<evidence type="ECO:0000256" key="12">
    <source>
        <dbReference type="ARBA" id="ARBA00022884"/>
    </source>
</evidence>
<dbReference type="FunFam" id="3.10.20.370:FF:000003">
    <property type="entry name" value="Transposon Tf2-6 polyprotein"/>
    <property type="match status" value="1"/>
</dbReference>
<dbReference type="InterPro" id="IPR001584">
    <property type="entry name" value="Integrase_cat-core"/>
</dbReference>
<dbReference type="InterPro" id="IPR050951">
    <property type="entry name" value="Retrovirus_Pol_polyprotein"/>
</dbReference>
<keyword evidence="18" id="KW-0539">Nucleus</keyword>
<dbReference type="CDD" id="cd09274">
    <property type="entry name" value="RNase_HI_RT_Ty3"/>
    <property type="match status" value="1"/>
</dbReference>
<feature type="domain" description="Reverse transcriptase" evidence="21">
    <location>
        <begin position="523"/>
        <end position="702"/>
    </location>
</feature>
<keyword evidence="17" id="KW-0233">DNA recombination</keyword>
<evidence type="ECO:0000256" key="4">
    <source>
        <dbReference type="ARBA" id="ARBA00022679"/>
    </source>
</evidence>
<dbReference type="Pfam" id="PF03732">
    <property type="entry name" value="Retrotrans_gag"/>
    <property type="match status" value="1"/>
</dbReference>
<evidence type="ECO:0000256" key="3">
    <source>
        <dbReference type="ARBA" id="ARBA00022670"/>
    </source>
</evidence>
<dbReference type="Gene3D" id="3.10.10.10">
    <property type="entry name" value="HIV Type 1 Reverse Transcriptase, subunit A, domain 1"/>
    <property type="match status" value="1"/>
</dbReference>
<dbReference type="EMBL" id="GU131351">
    <property type="protein sequence ID" value="ACZ80693.1"/>
    <property type="molecule type" value="Genomic_DNA"/>
</dbReference>
<feature type="domain" description="Integrase catalytic" evidence="22">
    <location>
        <begin position="1083"/>
        <end position="1243"/>
    </location>
</feature>
<reference evidence="23" key="1">
    <citation type="journal article" date="2010" name="PLoS ONE">
        <title>Morphological and genomic characterization of Filobasidiella depauperata: a homothallic sibling species of the pathogenic cryptococcus species complex.</title>
        <authorList>
            <person name="Rodriguez-Carres M."/>
            <person name="Findley K."/>
            <person name="Sun S."/>
            <person name="Dietrich F.S."/>
            <person name="Heitman J."/>
        </authorList>
    </citation>
    <scope>NUCLEOTIDE SEQUENCE</scope>
    <source>
        <strain evidence="23">CBS7855</strain>
    </source>
</reference>
<dbReference type="InterPro" id="IPR023780">
    <property type="entry name" value="Chromo_domain"/>
</dbReference>
<keyword evidence="3" id="KW-0645">Protease</keyword>
<dbReference type="GO" id="GO:0015074">
    <property type="term" value="P:DNA integration"/>
    <property type="evidence" value="ECO:0007669"/>
    <property type="project" value="UniProtKB-KW"/>
</dbReference>
<dbReference type="SUPFAM" id="SSF53098">
    <property type="entry name" value="Ribonuclease H-like"/>
    <property type="match status" value="1"/>
</dbReference>
<dbReference type="GO" id="GO:0006338">
    <property type="term" value="P:chromatin remodeling"/>
    <property type="evidence" value="ECO:0007669"/>
    <property type="project" value="UniProtKB-ARBA"/>
</dbReference>
<dbReference type="PANTHER" id="PTHR37984:SF5">
    <property type="entry name" value="PROTEIN NYNRIN-LIKE"/>
    <property type="match status" value="1"/>
</dbReference>
<keyword evidence="6" id="KW-0540">Nuclease</keyword>
<dbReference type="SUPFAM" id="SSF56672">
    <property type="entry name" value="DNA/RNA polymerases"/>
    <property type="match status" value="1"/>
</dbReference>
<dbReference type="InterPro" id="IPR023779">
    <property type="entry name" value="Chromodomain_CS"/>
</dbReference>
<dbReference type="InterPro" id="IPR021109">
    <property type="entry name" value="Peptidase_aspartic_dom_sf"/>
</dbReference>
<evidence type="ECO:0000256" key="18">
    <source>
        <dbReference type="ARBA" id="ARBA00023242"/>
    </source>
</evidence>
<evidence type="ECO:0000313" key="23">
    <source>
        <dbReference type="EMBL" id="ACZ80693.1"/>
    </source>
</evidence>
<protein>
    <recommendedName>
        <fullName evidence="2">RNA-directed DNA polymerase</fullName>
        <ecNumber evidence="2">2.7.7.49</ecNumber>
    </recommendedName>
</protein>
<dbReference type="Pfam" id="PF24626">
    <property type="entry name" value="SH3_Tf2-1"/>
    <property type="match status" value="1"/>
</dbReference>
<feature type="domain" description="Chromo" evidence="20">
    <location>
        <begin position="1402"/>
        <end position="1462"/>
    </location>
</feature>
<dbReference type="EC" id="2.7.7.49" evidence="2"/>
<dbReference type="GO" id="GO:0006310">
    <property type="term" value="P:DNA recombination"/>
    <property type="evidence" value="ECO:0007669"/>
    <property type="project" value="UniProtKB-KW"/>
</dbReference>
<dbReference type="Pfam" id="PF08284">
    <property type="entry name" value="RVP_2"/>
    <property type="match status" value="1"/>
</dbReference>
<dbReference type="InterPro" id="IPR056924">
    <property type="entry name" value="SH3_Tf2-1"/>
</dbReference>
<dbReference type="CDD" id="cd00303">
    <property type="entry name" value="retropepsin_like"/>
    <property type="match status" value="1"/>
</dbReference>
<dbReference type="GO" id="GO:0004190">
    <property type="term" value="F:aspartic-type endopeptidase activity"/>
    <property type="evidence" value="ECO:0007669"/>
    <property type="project" value="UniProtKB-KW"/>
</dbReference>
<evidence type="ECO:0000256" key="16">
    <source>
        <dbReference type="ARBA" id="ARBA00023125"/>
    </source>
</evidence>
<dbReference type="Gene3D" id="3.30.420.10">
    <property type="entry name" value="Ribonuclease H-like superfamily/Ribonuclease H"/>
    <property type="match status" value="1"/>
</dbReference>
<keyword evidence="7" id="KW-0479">Metal-binding</keyword>
<dbReference type="PANTHER" id="PTHR37984">
    <property type="entry name" value="PROTEIN CBG26694"/>
    <property type="match status" value="1"/>
</dbReference>
<dbReference type="InterPro" id="IPR012337">
    <property type="entry name" value="RNaseH-like_sf"/>
</dbReference>
<sequence>MSSLEQNLESYPPEMRATMVSMHEEIVRLREELAKSKRKPESQSLPAIPSPETRRGTSHCTVPEPPVALPAPFSGRREDALLFIHRCDLAFNAKPQTGRKPSRLGTKTWSGFRAEFLKSYGETFAEDKARDRLLELKQTGSASDYASQFRRLASYTHDTDSAQRHTYFRGLKLKLKEKLLSSSKYQNLDSLIDESILWDNLLCQQDWEKQTVEETPQSAPATRQNKPRPRYRPRVEKGYGEERSSVRILTCDTSLEKAIIVRRKEGKKLKIQKMENPKQMTMEYNKERYETFAMIDSGATNNFINSSFLDKTNITKIQKEHPVTLQVIDGRPIKSGAVTHMTAPISMTAQGHSETISFDITSIGAYPIILGIPWLTKHNPSISWATKKLEFASAYCNEQCHDDNIVSLDNLVGEEQKIAEIFASYHLAHDKNTPNAAGFIDPLPREEEEEEVPDIDQLKKIVPTEFHSFLSVFDEANSDKLPDHGPYDHAIPIKEGTQPKFGPVYRLSEVELKTLDGYLKNNLRNGFIRPSTSPAGSPILFVKKSDGSLRLCVDYRNLNDITTKNRYPLPLIGESLDRLSEASWFSKIDLRAAYHLIRIKKGDEWKTAFRTRYGLYEYQVMPFGLTNAPASFQNLINDVLREYLDLSVIVYLDDILIFSKTREEHVVHVNQVLEKLKENQLWANAGKCQFFQSEVVFLGFIASKDGIKMDPKKVEAITDWKTPRNVKGVQSFLGFANFYRRFIKSYSKIATPLTALTKKDVMFEWTEAAEDAFLTLKKAFTTAPILQHFSPSQPIVIETDASDYAIAGIISHPDERNQLRPIAFYSRKLTDVELNYEIYDKEMLAIVWAFKEWRAYLEGSKEITVYTDHKNLEYFTTSKVLNRRQARWAEVLANYDFKIVYRSGAQMGKADALTRRQDLQGGSRAADAPPRALLKPGQFVISATDTITEDTISDTIKRIETLQQEDPAIRELLPYLQDPNKPRTSDINTKIALHTIQDNVVYYNKKILIPQDHQLKLDICHQAHNTPTAGHLGQSKTFSLISRYCFFPGMRGFINKYVAGCHTCARNKPSRHKPYGLLQSLPIPPRPWHSISMDAIVKLPASSGYDSVMVFVDRFSKQAHFVPYKEDGFGAIELATMFRQNVMRLHGIPADIVSDRGSIFTSNFWRAFLESLGTKPNFSTAFHPQTDGQTERVNQVLEQYLRTFCSYNQDDWATLLDLAEFTYNNAVHTSTGLSPFEANHGYHPYSPFSLTTLPSTVINPNSTLVSVPAATEQIDKLKDIHIKLAGNMKKAQEDQAKYYDRNRKDIGPAGETPLFKVGDQVFLNAKNITSLRPSAKLDQKFLGPFTIIGTTPSPLSFKLDLPASMNVHPVFHATCLEPVRPSHAAQTQETPLPVIVDGEEEWFVDDILDSRYNEDTETCEYLVKWRGFSGEHNSWEPWEAVKLTTSFAKFRRKHRNSDHHFPAITPMRREIKRTRKSRQQS</sequence>
<evidence type="ECO:0000256" key="19">
    <source>
        <dbReference type="SAM" id="MobiDB-lite"/>
    </source>
</evidence>
<dbReference type="InterPro" id="IPR043502">
    <property type="entry name" value="DNA/RNA_pol_sf"/>
</dbReference>
<evidence type="ECO:0000259" key="21">
    <source>
        <dbReference type="PROSITE" id="PS50878"/>
    </source>
</evidence>
<dbReference type="Pfam" id="PF00385">
    <property type="entry name" value="Chromo"/>
    <property type="match status" value="1"/>
</dbReference>
<evidence type="ECO:0000256" key="8">
    <source>
        <dbReference type="ARBA" id="ARBA00022750"/>
    </source>
</evidence>
<dbReference type="GO" id="GO:0004519">
    <property type="term" value="F:endonuclease activity"/>
    <property type="evidence" value="ECO:0007669"/>
    <property type="project" value="UniProtKB-KW"/>
</dbReference>
<evidence type="ECO:0000256" key="15">
    <source>
        <dbReference type="ARBA" id="ARBA00022932"/>
    </source>
</evidence>
<dbReference type="Gene3D" id="1.10.340.70">
    <property type="match status" value="1"/>
</dbReference>
<dbReference type="GO" id="GO:0046872">
    <property type="term" value="F:metal ion binding"/>
    <property type="evidence" value="ECO:0007669"/>
    <property type="project" value="UniProtKB-KW"/>
</dbReference>
<evidence type="ECO:0000256" key="17">
    <source>
        <dbReference type="ARBA" id="ARBA00023172"/>
    </source>
</evidence>
<dbReference type="Gene3D" id="3.30.70.270">
    <property type="match status" value="2"/>
</dbReference>
<accession>D2JWZ0</accession>
<comment type="subcellular location">
    <subcellularLocation>
        <location evidence="1">Nucleus</location>
    </subcellularLocation>
</comment>
<evidence type="ECO:0000256" key="6">
    <source>
        <dbReference type="ARBA" id="ARBA00022722"/>
    </source>
</evidence>
<dbReference type="VEuPathDB" id="FungiDB:L203_04406"/>
<dbReference type="InterPro" id="IPR043128">
    <property type="entry name" value="Rev_trsase/Diguanyl_cyclase"/>
</dbReference>
<dbReference type="PROSITE" id="PS50994">
    <property type="entry name" value="INTEGRASE"/>
    <property type="match status" value="1"/>
</dbReference>
<evidence type="ECO:0000256" key="9">
    <source>
        <dbReference type="ARBA" id="ARBA00022759"/>
    </source>
</evidence>
<evidence type="ECO:0000256" key="10">
    <source>
        <dbReference type="ARBA" id="ARBA00022801"/>
    </source>
</evidence>
<evidence type="ECO:0000256" key="11">
    <source>
        <dbReference type="ARBA" id="ARBA00022842"/>
    </source>
</evidence>
<evidence type="ECO:0000256" key="7">
    <source>
        <dbReference type="ARBA" id="ARBA00022723"/>
    </source>
</evidence>
<evidence type="ECO:0000256" key="13">
    <source>
        <dbReference type="ARBA" id="ARBA00022908"/>
    </source>
</evidence>
<dbReference type="Pfam" id="PF17917">
    <property type="entry name" value="RT_RNaseH"/>
    <property type="match status" value="1"/>
</dbReference>
<dbReference type="GO" id="GO:0003887">
    <property type="term" value="F:DNA-directed DNA polymerase activity"/>
    <property type="evidence" value="ECO:0007669"/>
    <property type="project" value="UniProtKB-KW"/>
</dbReference>
<keyword evidence="5" id="KW-0548">Nucleotidyltransferase</keyword>
<dbReference type="GO" id="GO:0003964">
    <property type="term" value="F:RNA-directed DNA polymerase activity"/>
    <property type="evidence" value="ECO:0007669"/>
    <property type="project" value="UniProtKB-KW"/>
</dbReference>
<dbReference type="CDD" id="cd01647">
    <property type="entry name" value="RT_LTR"/>
    <property type="match status" value="1"/>
</dbReference>
<dbReference type="InterPro" id="IPR041373">
    <property type="entry name" value="RT_RNaseH"/>
</dbReference>
<dbReference type="Pfam" id="PF00078">
    <property type="entry name" value="RVT_1"/>
    <property type="match status" value="1"/>
</dbReference>
<keyword evidence="11" id="KW-0460">Magnesium</keyword>
<keyword evidence="12" id="KW-0694">RNA-binding</keyword>
<name>D2JWZ0_9TREE</name>
<dbReference type="Gene3D" id="2.40.50.40">
    <property type="match status" value="1"/>
</dbReference>
<dbReference type="InterPro" id="IPR005162">
    <property type="entry name" value="Retrotrans_gag_dom"/>
</dbReference>
<dbReference type="FunFam" id="3.30.70.270:FF:000063">
    <property type="entry name" value="Zinc knuckle domaincontaining protein"/>
    <property type="match status" value="1"/>
</dbReference>
<dbReference type="InterPro" id="IPR036397">
    <property type="entry name" value="RNaseH_sf"/>
</dbReference>
<keyword evidence="14" id="KW-0695">RNA-directed DNA polymerase</keyword>
<dbReference type="SUPFAM" id="SSF54160">
    <property type="entry name" value="Chromo domain-like"/>
    <property type="match status" value="1"/>
</dbReference>
<dbReference type="InterPro" id="IPR000477">
    <property type="entry name" value="RT_dom"/>
</dbReference>
<dbReference type="PROSITE" id="PS50013">
    <property type="entry name" value="CHROMO_2"/>
    <property type="match status" value="1"/>
</dbReference>
<dbReference type="GO" id="GO:0005634">
    <property type="term" value="C:nucleus"/>
    <property type="evidence" value="ECO:0007669"/>
    <property type="project" value="UniProtKB-SubCell"/>
</dbReference>
<evidence type="ECO:0000256" key="5">
    <source>
        <dbReference type="ARBA" id="ARBA00022695"/>
    </source>
</evidence>
<evidence type="ECO:0000259" key="20">
    <source>
        <dbReference type="PROSITE" id="PS50013"/>
    </source>
</evidence>
<keyword evidence="8" id="KW-0064">Aspartyl protease</keyword>
<dbReference type="VEuPathDB" id="FungiDB:L203_06646"/>
<keyword evidence="9" id="KW-0255">Endonuclease</keyword>
<dbReference type="VEuPathDB" id="FungiDB:L203_06687"/>
<dbReference type="GO" id="GO:0006508">
    <property type="term" value="P:proteolysis"/>
    <property type="evidence" value="ECO:0007669"/>
    <property type="project" value="UniProtKB-KW"/>
</dbReference>
<keyword evidence="16" id="KW-0238">DNA-binding</keyword>
<dbReference type="VEuPathDB" id="FungiDB:L204_06511"/>
<proteinExistence type="predicted"/>
<dbReference type="PROSITE" id="PS00598">
    <property type="entry name" value="CHROMO_1"/>
    <property type="match status" value="1"/>
</dbReference>
<dbReference type="Pfam" id="PF17921">
    <property type="entry name" value="Integrase_H2C2"/>
    <property type="match status" value="1"/>
</dbReference>